<keyword evidence="4" id="KW-0479">Metal-binding</keyword>
<dbReference type="SUPFAM" id="SSF51556">
    <property type="entry name" value="Metallo-dependent hydrolases"/>
    <property type="match status" value="1"/>
</dbReference>
<reference evidence="10 11" key="1">
    <citation type="submission" date="2019-03" db="EMBL/GenBank/DDBJ databases">
        <title>Genomic Encyclopedia of Type Strains, Phase IV (KMG-IV): sequencing the most valuable type-strain genomes for metagenomic binning, comparative biology and taxonomic classification.</title>
        <authorList>
            <person name="Goeker M."/>
        </authorList>
    </citation>
    <scope>NUCLEOTIDE SEQUENCE [LARGE SCALE GENOMIC DNA]</scope>
    <source>
        <strain evidence="10 11">DSM 25903</strain>
    </source>
</reference>
<proteinExistence type="inferred from homology"/>
<keyword evidence="3" id="KW-0597">Phosphoprotein</keyword>
<evidence type="ECO:0000256" key="6">
    <source>
        <dbReference type="ARBA" id="ARBA00055040"/>
    </source>
</evidence>
<comment type="similarity">
    <text evidence="2">Belongs to the metallo-dependent hydrolases superfamily. Hydantoinase/dihydropyrimidinase family.</text>
</comment>
<dbReference type="InterPro" id="IPR006680">
    <property type="entry name" value="Amidohydro-rel"/>
</dbReference>
<evidence type="ECO:0000256" key="7">
    <source>
        <dbReference type="ARBA" id="ARBA00068457"/>
    </source>
</evidence>
<dbReference type="AlphaFoldDB" id="A0A4R7BZD2"/>
<evidence type="ECO:0000313" key="10">
    <source>
        <dbReference type="EMBL" id="TDR90125.1"/>
    </source>
</evidence>
<comment type="cofactor">
    <cofactor evidence="1">
        <name>Zn(2+)</name>
        <dbReference type="ChEBI" id="CHEBI:29105"/>
    </cofactor>
</comment>
<keyword evidence="11" id="KW-1185">Reference proteome</keyword>
<dbReference type="NCBIfam" id="TIGR02033">
    <property type="entry name" value="D-hydantoinase"/>
    <property type="match status" value="1"/>
</dbReference>
<accession>A0A4R7BZD2</accession>
<dbReference type="OrthoDB" id="9775759at2"/>
<dbReference type="RefSeq" id="WP_133771272.1">
    <property type="nucleotide sequence ID" value="NZ_SNZR01000013.1"/>
</dbReference>
<keyword evidence="5" id="KW-0378">Hydrolase</keyword>
<evidence type="ECO:0000313" key="11">
    <source>
        <dbReference type="Proteomes" id="UP000295122"/>
    </source>
</evidence>
<dbReference type="SUPFAM" id="SSF51338">
    <property type="entry name" value="Composite domain of metallo-dependent hydrolases"/>
    <property type="match status" value="2"/>
</dbReference>
<feature type="domain" description="Amidohydrolase-related" evidence="9">
    <location>
        <begin position="51"/>
        <end position="442"/>
    </location>
</feature>
<dbReference type="EMBL" id="SNZR01000013">
    <property type="protein sequence ID" value="TDR90125.1"/>
    <property type="molecule type" value="Genomic_DNA"/>
</dbReference>
<dbReference type="InterPro" id="IPR011778">
    <property type="entry name" value="Hydantoinase/dihydroPyrase"/>
</dbReference>
<gene>
    <name evidence="10" type="ORF">EV668_2967</name>
</gene>
<feature type="modified residue" description="N6-carboxylysine" evidence="8">
    <location>
        <position position="152"/>
    </location>
</feature>
<comment type="function">
    <text evidence="6">Catalyzes the stereospecific hydrolysis of the cyclic amide bond of D-hydantoin derivatives.</text>
</comment>
<evidence type="ECO:0000256" key="5">
    <source>
        <dbReference type="ARBA" id="ARBA00022801"/>
    </source>
</evidence>
<comment type="caution">
    <text evidence="10">The sequence shown here is derived from an EMBL/GenBank/DDBJ whole genome shotgun (WGS) entry which is preliminary data.</text>
</comment>
<comment type="PTM">
    <text evidence="8">Carbamylation allows a single lysine to coordinate two divalent metal cations.</text>
</comment>
<dbReference type="InterPro" id="IPR050378">
    <property type="entry name" value="Metallo-dep_Hydrolases_sf"/>
</dbReference>
<dbReference type="Gene3D" id="2.30.40.10">
    <property type="entry name" value="Urease, subunit C, domain 1"/>
    <property type="match status" value="1"/>
</dbReference>
<evidence type="ECO:0000256" key="4">
    <source>
        <dbReference type="ARBA" id="ARBA00022723"/>
    </source>
</evidence>
<evidence type="ECO:0000256" key="2">
    <source>
        <dbReference type="ARBA" id="ARBA00008829"/>
    </source>
</evidence>
<evidence type="ECO:0000256" key="8">
    <source>
        <dbReference type="PIRSR" id="PIRSR611778-50"/>
    </source>
</evidence>
<dbReference type="PANTHER" id="PTHR11647:SF1">
    <property type="entry name" value="COLLAPSIN RESPONSE MEDIATOR PROTEIN"/>
    <property type="match status" value="1"/>
</dbReference>
<dbReference type="GO" id="GO:0005829">
    <property type="term" value="C:cytosol"/>
    <property type="evidence" value="ECO:0007669"/>
    <property type="project" value="TreeGrafter"/>
</dbReference>
<evidence type="ECO:0000256" key="1">
    <source>
        <dbReference type="ARBA" id="ARBA00001947"/>
    </source>
</evidence>
<dbReference type="CDD" id="cd01314">
    <property type="entry name" value="D-HYD"/>
    <property type="match status" value="1"/>
</dbReference>
<evidence type="ECO:0000259" key="9">
    <source>
        <dbReference type="Pfam" id="PF01979"/>
    </source>
</evidence>
<dbReference type="Pfam" id="PF01979">
    <property type="entry name" value="Amidohydro_1"/>
    <property type="match status" value="1"/>
</dbReference>
<organism evidence="10 11">
    <name type="scientific">Enterovirga rhinocerotis</name>
    <dbReference type="NCBI Taxonomy" id="1339210"/>
    <lineage>
        <taxon>Bacteria</taxon>
        <taxon>Pseudomonadati</taxon>
        <taxon>Pseudomonadota</taxon>
        <taxon>Alphaproteobacteria</taxon>
        <taxon>Hyphomicrobiales</taxon>
        <taxon>Methylobacteriaceae</taxon>
        <taxon>Enterovirga</taxon>
    </lineage>
</organism>
<dbReference type="FunFam" id="3.20.20.140:FF:000217">
    <property type="entry name" value="Dihydropyrimidinase-related protein 1"/>
    <property type="match status" value="1"/>
</dbReference>
<dbReference type="InterPro" id="IPR011059">
    <property type="entry name" value="Metal-dep_hydrolase_composite"/>
</dbReference>
<protein>
    <recommendedName>
        <fullName evidence="7">D-hydantoinase</fullName>
    </recommendedName>
</protein>
<dbReference type="InterPro" id="IPR032466">
    <property type="entry name" value="Metal_Hydrolase"/>
</dbReference>
<sequence>MVLDFDAVIRGGTVVTSGGVARTDIGIRDGRIAALAVGLTAERVIDAGGLLVLPGGVDTHVHLDQPGTGPSEMSDDFDTGTASAAAGGTTTIVSFAWQPRGGSLKETVEDYHRRAAKARIDYSFHLTITDPTPKVLEEELPPLVESGCRSVKVFMTYDGVGLNDAQLIETLAASRKAGALVCVHAEHHGLIEYLSKRLVAAGLTAPKYHPWAKPALVEREAIGRIAAIAEMLDVPIQIFHVSCPETAAEVARFRAQGLKIWAETCPQYLAFTAEDLDRPGFEGAKFIFGPPARSASDTEGLWHYLRDGTLGIISSDHSPMNFDSPRGKKVAGEDASFDQVPNGIPGLAARLPIAFHEGVVKGRIDLETFVDLVATRPARLFGLAPRKGAIAIGADADLVLWDPDATQVLTLAGQHHGGDYTPYEGREVRGRVVSTYLRGEAVFANGRVIGPPGEGRFLARGPYPEIAPRGVFPIPFNPVDGTLVV</sequence>
<evidence type="ECO:0000256" key="3">
    <source>
        <dbReference type="ARBA" id="ARBA00022553"/>
    </source>
</evidence>
<dbReference type="Proteomes" id="UP000295122">
    <property type="component" value="Unassembled WGS sequence"/>
</dbReference>
<dbReference type="GO" id="GO:0016812">
    <property type="term" value="F:hydrolase activity, acting on carbon-nitrogen (but not peptide) bonds, in cyclic amides"/>
    <property type="evidence" value="ECO:0007669"/>
    <property type="project" value="TreeGrafter"/>
</dbReference>
<dbReference type="PANTHER" id="PTHR11647">
    <property type="entry name" value="HYDRANTOINASE/DIHYDROPYRIMIDINASE FAMILY MEMBER"/>
    <property type="match status" value="1"/>
</dbReference>
<name>A0A4R7BZD2_9HYPH</name>
<dbReference type="GO" id="GO:0046872">
    <property type="term" value="F:metal ion binding"/>
    <property type="evidence" value="ECO:0007669"/>
    <property type="project" value="UniProtKB-KW"/>
</dbReference>
<dbReference type="Gene3D" id="3.20.20.140">
    <property type="entry name" value="Metal-dependent hydrolases"/>
    <property type="match status" value="1"/>
</dbReference>